<gene>
    <name evidence="2" type="ORF">EVAR_33509_1</name>
</gene>
<reference evidence="2 3" key="1">
    <citation type="journal article" date="2019" name="Commun. Biol.">
        <title>The bagworm genome reveals a unique fibroin gene that provides high tensile strength.</title>
        <authorList>
            <person name="Kono N."/>
            <person name="Nakamura H."/>
            <person name="Ohtoshi R."/>
            <person name="Tomita M."/>
            <person name="Numata K."/>
            <person name="Arakawa K."/>
        </authorList>
    </citation>
    <scope>NUCLEOTIDE SEQUENCE [LARGE SCALE GENOMIC DNA]</scope>
</reference>
<keyword evidence="3" id="KW-1185">Reference proteome</keyword>
<protein>
    <submittedName>
        <fullName evidence="2">Uncharacterized protein</fullName>
    </submittedName>
</protein>
<proteinExistence type="predicted"/>
<comment type="caution">
    <text evidence="2">The sequence shown here is derived from an EMBL/GenBank/DDBJ whole genome shotgun (WGS) entry which is preliminary data.</text>
</comment>
<organism evidence="2 3">
    <name type="scientific">Eumeta variegata</name>
    <name type="common">Bagworm moth</name>
    <name type="synonym">Eumeta japonica</name>
    <dbReference type="NCBI Taxonomy" id="151549"/>
    <lineage>
        <taxon>Eukaryota</taxon>
        <taxon>Metazoa</taxon>
        <taxon>Ecdysozoa</taxon>
        <taxon>Arthropoda</taxon>
        <taxon>Hexapoda</taxon>
        <taxon>Insecta</taxon>
        <taxon>Pterygota</taxon>
        <taxon>Neoptera</taxon>
        <taxon>Endopterygota</taxon>
        <taxon>Lepidoptera</taxon>
        <taxon>Glossata</taxon>
        <taxon>Ditrysia</taxon>
        <taxon>Tineoidea</taxon>
        <taxon>Psychidae</taxon>
        <taxon>Oiketicinae</taxon>
        <taxon>Eumeta</taxon>
    </lineage>
</organism>
<evidence type="ECO:0000313" key="2">
    <source>
        <dbReference type="EMBL" id="GBP38761.1"/>
    </source>
</evidence>
<name>A0A4C1VJR1_EUMVA</name>
<sequence>MVTAGESNRLSVIVPRPVSSAAERLRGETQANPKEMDSFQEDIKKLTRGHPVDKDSRLHSLNVKMEREMEYSHHQN</sequence>
<dbReference type="Proteomes" id="UP000299102">
    <property type="component" value="Unassembled WGS sequence"/>
</dbReference>
<accession>A0A4C1VJR1</accession>
<evidence type="ECO:0000313" key="3">
    <source>
        <dbReference type="Proteomes" id="UP000299102"/>
    </source>
</evidence>
<evidence type="ECO:0000256" key="1">
    <source>
        <dbReference type="SAM" id="MobiDB-lite"/>
    </source>
</evidence>
<dbReference type="AlphaFoldDB" id="A0A4C1VJR1"/>
<dbReference type="EMBL" id="BGZK01000354">
    <property type="protein sequence ID" value="GBP38761.1"/>
    <property type="molecule type" value="Genomic_DNA"/>
</dbReference>
<feature type="region of interest" description="Disordered" evidence="1">
    <location>
        <begin position="46"/>
        <end position="76"/>
    </location>
</feature>